<reference evidence="2" key="1">
    <citation type="submission" date="2018-11" db="EMBL/GenBank/DDBJ databases">
        <authorList>
            <consortium name="Pathogen Informatics"/>
        </authorList>
    </citation>
    <scope>NUCLEOTIDE SEQUENCE</scope>
</reference>
<name>A0A448WGD7_9PLAT</name>
<dbReference type="OrthoDB" id="10256089at2759"/>
<gene>
    <name evidence="2" type="ORF">PXEA_LOCUS4568</name>
</gene>
<dbReference type="AlphaFoldDB" id="A0A448WGD7"/>
<keyword evidence="1" id="KW-1133">Transmembrane helix</keyword>
<keyword evidence="1" id="KW-0472">Membrane</keyword>
<accession>A0A448WGD7</accession>
<dbReference type="EMBL" id="CAAALY010010912">
    <property type="protein sequence ID" value="VEL11128.1"/>
    <property type="molecule type" value="Genomic_DNA"/>
</dbReference>
<proteinExistence type="predicted"/>
<evidence type="ECO:0000313" key="2">
    <source>
        <dbReference type="EMBL" id="VEL11128.1"/>
    </source>
</evidence>
<sequence>MERDYRRDEDDCQTEKANEAGALNPATGRQEYLTNTLAKHCEQKEGFLKACILARRTSDLFIKYMHRQPSITVGRTFVEERIRVVMPELMAREQVVLEAWASRKRRLDDCLYYVGLKVDFLFMVFSYLWEAEVFLLKYSLFL</sequence>
<comment type="caution">
    <text evidence="2">The sequence shown here is derived from an EMBL/GenBank/DDBJ whole genome shotgun (WGS) entry which is preliminary data.</text>
</comment>
<organism evidence="2 3">
    <name type="scientific">Protopolystoma xenopodis</name>
    <dbReference type="NCBI Taxonomy" id="117903"/>
    <lineage>
        <taxon>Eukaryota</taxon>
        <taxon>Metazoa</taxon>
        <taxon>Spiralia</taxon>
        <taxon>Lophotrochozoa</taxon>
        <taxon>Platyhelminthes</taxon>
        <taxon>Monogenea</taxon>
        <taxon>Polyopisthocotylea</taxon>
        <taxon>Polystomatidea</taxon>
        <taxon>Polystomatidae</taxon>
        <taxon>Protopolystoma</taxon>
    </lineage>
</organism>
<feature type="transmembrane region" description="Helical" evidence="1">
    <location>
        <begin position="110"/>
        <end position="129"/>
    </location>
</feature>
<keyword evidence="3" id="KW-1185">Reference proteome</keyword>
<protein>
    <submittedName>
        <fullName evidence="2">Uncharacterized protein</fullName>
    </submittedName>
</protein>
<dbReference type="Proteomes" id="UP000784294">
    <property type="component" value="Unassembled WGS sequence"/>
</dbReference>
<keyword evidence="1" id="KW-0812">Transmembrane</keyword>
<evidence type="ECO:0000313" key="3">
    <source>
        <dbReference type="Proteomes" id="UP000784294"/>
    </source>
</evidence>
<evidence type="ECO:0000256" key="1">
    <source>
        <dbReference type="SAM" id="Phobius"/>
    </source>
</evidence>